<keyword evidence="1" id="KW-0472">Membrane</keyword>
<keyword evidence="1" id="KW-0812">Transmembrane</keyword>
<dbReference type="NCBIfam" id="NF041644">
    <property type="entry name" value="CBO0543_fam"/>
    <property type="match status" value="1"/>
</dbReference>
<evidence type="ECO:0000256" key="1">
    <source>
        <dbReference type="SAM" id="Phobius"/>
    </source>
</evidence>
<sequence>MTYQEGLNQIDKATQKITEANQLIIDSIMNAFLFTWQWWIALVMLVVPWIIWGIFRERESSARIFSAGLLVIVLTEILDTVGVSFGKWAYPVKVIPVATLNFSFRLSVLPVLVMLLLQWKPRFNPYIKAIFFGGFSAYVGLPTLAIIDLYKKIDWNFTYSFFILTLLYLLAHWFSRIDTFKNIENVNR</sequence>
<feature type="transmembrane region" description="Helical" evidence="1">
    <location>
        <begin position="129"/>
        <end position="150"/>
    </location>
</feature>
<dbReference type="RefSeq" id="WP_144561901.1">
    <property type="nucleotide sequence ID" value="NZ_VIVN01000001.1"/>
</dbReference>
<organism evidence="2 3">
    <name type="scientific">Neobacillus bataviensis</name>
    <dbReference type="NCBI Taxonomy" id="220685"/>
    <lineage>
        <taxon>Bacteria</taxon>
        <taxon>Bacillati</taxon>
        <taxon>Bacillota</taxon>
        <taxon>Bacilli</taxon>
        <taxon>Bacillales</taxon>
        <taxon>Bacillaceae</taxon>
        <taxon>Neobacillus</taxon>
    </lineage>
</organism>
<feature type="transmembrane region" description="Helical" evidence="1">
    <location>
        <begin position="36"/>
        <end position="55"/>
    </location>
</feature>
<feature type="transmembrane region" description="Helical" evidence="1">
    <location>
        <begin position="94"/>
        <end position="117"/>
    </location>
</feature>
<protein>
    <submittedName>
        <fullName evidence="2">Uncharacterized protein</fullName>
    </submittedName>
</protein>
<keyword evidence="1" id="KW-1133">Transmembrane helix</keyword>
<dbReference type="InterPro" id="IPR048147">
    <property type="entry name" value="CBO0543-like"/>
</dbReference>
<dbReference type="EMBL" id="VIVN01000001">
    <property type="protein sequence ID" value="TWE08170.1"/>
    <property type="molecule type" value="Genomic_DNA"/>
</dbReference>
<reference evidence="2 3" key="1">
    <citation type="submission" date="2019-06" db="EMBL/GenBank/DDBJ databases">
        <title>Sorghum-associated microbial communities from plants grown in Nebraska, USA.</title>
        <authorList>
            <person name="Schachtman D."/>
        </authorList>
    </citation>
    <scope>NUCLEOTIDE SEQUENCE [LARGE SCALE GENOMIC DNA]</scope>
    <source>
        <strain evidence="2 3">2482</strain>
    </source>
</reference>
<keyword evidence="3" id="KW-1185">Reference proteome</keyword>
<evidence type="ECO:0000313" key="3">
    <source>
        <dbReference type="Proteomes" id="UP000319671"/>
    </source>
</evidence>
<dbReference type="AlphaFoldDB" id="A0A561DXV8"/>
<name>A0A561DXV8_9BACI</name>
<comment type="caution">
    <text evidence="2">The sequence shown here is derived from an EMBL/GenBank/DDBJ whole genome shotgun (WGS) entry which is preliminary data.</text>
</comment>
<feature type="transmembrane region" description="Helical" evidence="1">
    <location>
        <begin position="156"/>
        <end position="174"/>
    </location>
</feature>
<proteinExistence type="predicted"/>
<gene>
    <name evidence="2" type="ORF">FB550_101184</name>
</gene>
<accession>A0A561DXV8</accession>
<evidence type="ECO:0000313" key="2">
    <source>
        <dbReference type="EMBL" id="TWE08170.1"/>
    </source>
</evidence>
<feature type="transmembrane region" description="Helical" evidence="1">
    <location>
        <begin position="67"/>
        <end position="88"/>
    </location>
</feature>
<dbReference type="Proteomes" id="UP000319671">
    <property type="component" value="Unassembled WGS sequence"/>
</dbReference>